<sequence length="352" mass="37987">MVSRCLLALSVIIFAPAMGSPAYPEITNAAILPRDHEYESSLIGYYWVTSGSKSSLASSECDSGFFFYTSYSRDNYYVCCCPMTTRSANNEYTYTTHNCWNSVITACDGETAYYGSTSGVCANSCNTDTIYRYSTVDANALMWLGCDFDENGLMWQETPVEALEASTTTREESSTSTLKSTSSTSQSSDTPSSGPVQTPNSDNPPIVIQSSSDGSEKSKAWIAGPAVGGAAILAIAGFLVFLFLRHRRQKEQKYHQAPQTVQVYPSPPTNGSYIGTSGPMSPQSAYAETYKHEGLVSSISVAHDAQSWRENGHGRTASWVQHPGQGSPGGRPVTMISTAASDLPELVTSPRR</sequence>
<accession>A0A6A6VP17</accession>
<evidence type="ECO:0000256" key="3">
    <source>
        <dbReference type="SAM" id="SignalP"/>
    </source>
</evidence>
<feature type="region of interest" description="Disordered" evidence="1">
    <location>
        <begin position="310"/>
        <end position="352"/>
    </location>
</feature>
<organism evidence="4 5">
    <name type="scientific">Sporormia fimetaria CBS 119925</name>
    <dbReference type="NCBI Taxonomy" id="1340428"/>
    <lineage>
        <taxon>Eukaryota</taxon>
        <taxon>Fungi</taxon>
        <taxon>Dikarya</taxon>
        <taxon>Ascomycota</taxon>
        <taxon>Pezizomycotina</taxon>
        <taxon>Dothideomycetes</taxon>
        <taxon>Pleosporomycetidae</taxon>
        <taxon>Pleosporales</taxon>
        <taxon>Sporormiaceae</taxon>
        <taxon>Sporormia</taxon>
    </lineage>
</organism>
<dbReference type="Proteomes" id="UP000799440">
    <property type="component" value="Unassembled WGS sequence"/>
</dbReference>
<proteinExistence type="predicted"/>
<evidence type="ECO:0008006" key="6">
    <source>
        <dbReference type="Google" id="ProtNLM"/>
    </source>
</evidence>
<evidence type="ECO:0000313" key="4">
    <source>
        <dbReference type="EMBL" id="KAF2751913.1"/>
    </source>
</evidence>
<feature type="compositionally biased region" description="Low complexity" evidence="1">
    <location>
        <begin position="174"/>
        <end position="193"/>
    </location>
</feature>
<dbReference type="CDD" id="cd12087">
    <property type="entry name" value="TM_EGFR-like"/>
    <property type="match status" value="1"/>
</dbReference>
<gene>
    <name evidence="4" type="ORF">M011DRAFT_9561</name>
</gene>
<dbReference type="EMBL" id="MU006561">
    <property type="protein sequence ID" value="KAF2751913.1"/>
    <property type="molecule type" value="Genomic_DNA"/>
</dbReference>
<keyword evidence="5" id="KW-1185">Reference proteome</keyword>
<name>A0A6A6VP17_9PLEO</name>
<evidence type="ECO:0000313" key="5">
    <source>
        <dbReference type="Proteomes" id="UP000799440"/>
    </source>
</evidence>
<feature type="region of interest" description="Disordered" evidence="1">
    <location>
        <begin position="162"/>
        <end position="214"/>
    </location>
</feature>
<evidence type="ECO:0000256" key="1">
    <source>
        <dbReference type="SAM" id="MobiDB-lite"/>
    </source>
</evidence>
<feature type="signal peptide" evidence="3">
    <location>
        <begin position="1"/>
        <end position="19"/>
    </location>
</feature>
<reference evidence="4" key="1">
    <citation type="journal article" date="2020" name="Stud. Mycol.">
        <title>101 Dothideomycetes genomes: a test case for predicting lifestyles and emergence of pathogens.</title>
        <authorList>
            <person name="Haridas S."/>
            <person name="Albert R."/>
            <person name="Binder M."/>
            <person name="Bloem J."/>
            <person name="Labutti K."/>
            <person name="Salamov A."/>
            <person name="Andreopoulos B."/>
            <person name="Baker S."/>
            <person name="Barry K."/>
            <person name="Bills G."/>
            <person name="Bluhm B."/>
            <person name="Cannon C."/>
            <person name="Castanera R."/>
            <person name="Culley D."/>
            <person name="Daum C."/>
            <person name="Ezra D."/>
            <person name="Gonzalez J."/>
            <person name="Henrissat B."/>
            <person name="Kuo A."/>
            <person name="Liang C."/>
            <person name="Lipzen A."/>
            <person name="Lutzoni F."/>
            <person name="Magnuson J."/>
            <person name="Mondo S."/>
            <person name="Nolan M."/>
            <person name="Ohm R."/>
            <person name="Pangilinan J."/>
            <person name="Park H.-J."/>
            <person name="Ramirez L."/>
            <person name="Alfaro M."/>
            <person name="Sun H."/>
            <person name="Tritt A."/>
            <person name="Yoshinaga Y."/>
            <person name="Zwiers L.-H."/>
            <person name="Turgeon B."/>
            <person name="Goodwin S."/>
            <person name="Spatafora J."/>
            <person name="Crous P."/>
            <person name="Grigoriev I."/>
        </authorList>
    </citation>
    <scope>NUCLEOTIDE SEQUENCE</scope>
    <source>
        <strain evidence="4">CBS 119925</strain>
    </source>
</reference>
<protein>
    <recommendedName>
        <fullName evidence="6">WSC domain-containing protein</fullName>
    </recommendedName>
</protein>
<keyword evidence="2" id="KW-0472">Membrane</keyword>
<keyword evidence="3" id="KW-0732">Signal</keyword>
<feature type="compositionally biased region" description="Polar residues" evidence="1">
    <location>
        <begin position="194"/>
        <end position="213"/>
    </location>
</feature>
<feature type="transmembrane region" description="Helical" evidence="2">
    <location>
        <begin position="220"/>
        <end position="244"/>
    </location>
</feature>
<dbReference type="AlphaFoldDB" id="A0A6A6VP17"/>
<feature type="chain" id="PRO_5025484073" description="WSC domain-containing protein" evidence="3">
    <location>
        <begin position="20"/>
        <end position="352"/>
    </location>
</feature>
<evidence type="ECO:0000256" key="2">
    <source>
        <dbReference type="SAM" id="Phobius"/>
    </source>
</evidence>
<keyword evidence="2" id="KW-1133">Transmembrane helix</keyword>
<keyword evidence="2" id="KW-0812">Transmembrane</keyword>